<comment type="caution">
    <text evidence="2">The sequence shown here is derived from an EMBL/GenBank/DDBJ whole genome shotgun (WGS) entry which is preliminary data.</text>
</comment>
<dbReference type="SUPFAM" id="SSF52266">
    <property type="entry name" value="SGNH hydrolase"/>
    <property type="match status" value="1"/>
</dbReference>
<dbReference type="SUPFAM" id="SSF81296">
    <property type="entry name" value="E set domains"/>
    <property type="match status" value="2"/>
</dbReference>
<dbReference type="Pfam" id="PF21348">
    <property type="entry name" value="RGL11_C"/>
    <property type="match status" value="1"/>
</dbReference>
<dbReference type="GO" id="GO:0006032">
    <property type="term" value="P:chitin catabolic process"/>
    <property type="evidence" value="ECO:0007669"/>
    <property type="project" value="InterPro"/>
</dbReference>
<dbReference type="InterPro" id="IPR003961">
    <property type="entry name" value="FN3_dom"/>
</dbReference>
<dbReference type="PANTHER" id="PTHR43118:SF1">
    <property type="entry name" value="RHAMNOGALACTURONAN LYASE (EUROFUNG)"/>
    <property type="match status" value="1"/>
</dbReference>
<dbReference type="GO" id="GO:0016788">
    <property type="term" value="F:hydrolase activity, acting on ester bonds"/>
    <property type="evidence" value="ECO:0007669"/>
    <property type="project" value="InterPro"/>
</dbReference>
<organism evidence="2 3">
    <name type="scientific">Paenibacillus prosopidis</name>
    <dbReference type="NCBI Taxonomy" id="630520"/>
    <lineage>
        <taxon>Bacteria</taxon>
        <taxon>Bacillati</taxon>
        <taxon>Bacillota</taxon>
        <taxon>Bacilli</taxon>
        <taxon>Bacillales</taxon>
        <taxon>Paenibacillaceae</taxon>
        <taxon>Paenibacillus</taxon>
    </lineage>
</organism>
<dbReference type="OrthoDB" id="9802318at2"/>
<dbReference type="Gene3D" id="2.60.40.10">
    <property type="entry name" value="Immunoglobulins"/>
    <property type="match status" value="8"/>
</dbReference>
<dbReference type="InterPro" id="IPR049033">
    <property type="entry name" value="AGA-YXIM_GBD"/>
</dbReference>
<name>A0A368VLG6_9BACL</name>
<dbReference type="CDD" id="cd00063">
    <property type="entry name" value="FN3"/>
    <property type="match status" value="3"/>
</dbReference>
<dbReference type="InterPro" id="IPR014756">
    <property type="entry name" value="Ig_E-set"/>
</dbReference>
<dbReference type="InterPro" id="IPR034641">
    <property type="entry name" value="RGL11"/>
</dbReference>
<dbReference type="InterPro" id="IPR037459">
    <property type="entry name" value="RhgT-like"/>
</dbReference>
<dbReference type="Gene3D" id="3.40.50.1110">
    <property type="entry name" value="SGNH hydrolase"/>
    <property type="match status" value="1"/>
</dbReference>
<feature type="domain" description="Fibronectin type-III" evidence="1">
    <location>
        <begin position="188"/>
        <end position="276"/>
    </location>
</feature>
<dbReference type="InterPro" id="IPR028994">
    <property type="entry name" value="Integrin_alpha_N"/>
</dbReference>
<dbReference type="Gene3D" id="2.60.120.430">
    <property type="entry name" value="Galactose-binding lectin"/>
    <property type="match status" value="3"/>
</dbReference>
<dbReference type="SMART" id="SM00060">
    <property type="entry name" value="FN3"/>
    <property type="match status" value="5"/>
</dbReference>
<feature type="domain" description="Fibronectin type-III" evidence="1">
    <location>
        <begin position="1090"/>
        <end position="1180"/>
    </location>
</feature>
<dbReference type="SUPFAM" id="SSF69318">
    <property type="entry name" value="Integrin alpha N-terminal domain"/>
    <property type="match status" value="1"/>
</dbReference>
<dbReference type="Pfam" id="PF00657">
    <property type="entry name" value="Lipase_GDSL"/>
    <property type="match status" value="1"/>
</dbReference>
<dbReference type="PANTHER" id="PTHR43118">
    <property type="entry name" value="RHAMNOGALACTURONAN LYASE (EUROFUNG)"/>
    <property type="match status" value="1"/>
</dbReference>
<gene>
    <name evidence="2" type="ORF">DFP97_12335</name>
</gene>
<evidence type="ECO:0000313" key="2">
    <source>
        <dbReference type="EMBL" id="RCW41506.1"/>
    </source>
</evidence>
<sequence length="2060" mass="220977">MRRSRNRLFIMLLALAVVWTTLLSALPVGLQQASANAEQLVKKFDFGPASSPVMAGYTGVSDSQLYSAELGYGLSMALASRERSGGDEMTNDFVLGTSYSFLVDIPNGEYDVTVYSGDLLTGTSTTKTNVALEGVAAGTISARQAVVQATYRTTVNDGQLTVGLSATTGSAYLNGLIIEQVMPVLPDAPAGLAVTRVTPNDVSLAWDSAANAVLYKVYRAEGSGTSEPVGQSAETAFVDTNVTEGSGYTYYVTAVNAAGLESAPSASVTVTEIPALAAPSAPTGLTVSEVQAASVQLSWTVTEGASGYKVLRSEAAPGPFAEIGQSNAPSYTDTGADTSVPHYYQVIAFNERGDSGVSNTAESAVYVPPVPLPEGDVQRFDFGPGALAEGYIRVTSTSAYTSALKYGFTDVSKVSAGDRGTADALRSDFTVPQNTAFNVDLPNGDYTVSLIAGDSAEASEIAIKVETIQKVQLTSKAAGQFLEMDFQIALVDGQLNLEFTGSAPKINALVITKQQARQAGELPTVYLAGDSTVQTYDPYWEPQAGWGQMIQRFFSNDVTFKNHAIGGRSSKSFIFEGRLDEILRVIKPGDYFLVQFGHNDATISVPERYASPADYKNYLKTYVNGTRQRGATPILVTPMGRRDFNTETGKFNVSFPEYVKAMKEVAAELDVKLVDLSTLSVAYYDSIGAQATLSVFLHVEPGIYGAFPNGSADNTHFQEYGAIQLARLLAGGIQQLDVPLAGFVKEIEQPDAVPSKPTGLAAGSVSNAGAVLRWNASANTDIYKIYRKLASEPDTAYTMIGTATVPTLTIGGMAEGQSYTVRVTAVNGRGESEPSDAVAITTKSAQYRFDFGPVGAPVAAGYTEVTRSIIYTQELGYGLTSSTGMIDRDRGTATDALRRDFVAYFGGSYEFKVDLPSGYYSVKTYTGDWIGSTRTNVNIEGKDYGTIASGRANIAEKVFNQVAVKDGQMNLIFSGQTAHLNGIEITPLLLAPTNLTLTSLELGSDPISASLSWEEVNGASTYRVYRQATVASSAELLTETAAAAFTDTTADVGLDYVYTVTAVESTGFESVASNALNVSMIDPSVVKAAVPTGLTVQSTNKNDVTFTWDAVADARMFNIYRSKKADGVYTLIGKSTEAAYTDTTVLTTISYYYKVASVNAGGISEQSASLETPVVTTLYRGMEYLDRAPVAVKKDTGNYIGWRLLGLDPEAIGFNLYRDGVKINTALITDSTNYLDAAGTDTSKYRLTSVINGKEKSASGEFGVWQQQYLSVPLQKPADAYTKDGQPYTYNAGDASVGDLDGDGQHEIVLLWSPSISKDNSQAGYTGIVYMDAYKMDGTRLWRINLGPNIRAGAHYTQFMVYDLDGDGRAEVTFKTADGTIDGQGNVIGDASADYRNSSGYVLLGNEYLTVFDGLTGGALDTVAYDPPRGDVSAWGDAYGNRVDRFLAGIAYLDGEHPSLIFSRGYYTRTVIAAYNFEGGKLTKQWRFDTNDEGYGTYMGQGNHNLSVGDVDGDGKDEISFGAMAIDDDGKPLYNTGLGHGDAMHLGDLDPTRPGLELFDVHEHTDSAYGMEMRDAASGEIVWGVHTGIDTGRGMSADIDPNHIGEEMWSATITNEQHIPITGLYNARGELLTTNIPSSTNFGIWWDGDLLRELQDSNRVDKWDYVNETTNNLLTASGASSNNSTKANPSLQADLFGDWREEVMWRSTDSSELRIYTTTDVTEHRIRTLMHDPIYRLGVAWQNVGYNQPPHTSFYLGAGMEQPAAPNIQYVNAPQQIEDTTAPVIGGLPQQQYTESDVWAVQVTAEDPESGIRILGLTFDGAPVTNGSELSFAGLAGIHTFTAKAVNNDSMETIETVTIIVTGPEKAKGVPGQPVLSNDNGYDTGLQDGSYKVTMNMWYGNNGTVYKLYENGALIDTQVLTDNSPSAQTAATSITGKPNGTYTYTCELSNSYGTTSCGSHIVTVKDASPAKPVLSNDNWDGDGNYKVTMNMWWGTNGTTYRLYENGVLIDTQTLTANSPKAQTAFTSITGRAVGTYEYRVELANDSGVTESSILKVTVKK</sequence>
<feature type="domain" description="Fibronectin type-III" evidence="1">
    <location>
        <begin position="753"/>
        <end position="845"/>
    </location>
</feature>
<dbReference type="InterPro" id="IPR008979">
    <property type="entry name" value="Galactose-bd-like_sf"/>
</dbReference>
<dbReference type="InterPro" id="IPR041624">
    <property type="entry name" value="RGI_lyase"/>
</dbReference>
<dbReference type="Proteomes" id="UP000252415">
    <property type="component" value="Unassembled WGS sequence"/>
</dbReference>
<dbReference type="InterPro" id="IPR049366">
    <property type="entry name" value="RGL11_C"/>
</dbReference>
<dbReference type="EMBL" id="QPJD01000023">
    <property type="protein sequence ID" value="RCW41506.1"/>
    <property type="molecule type" value="Genomic_DNA"/>
</dbReference>
<dbReference type="SUPFAM" id="SSF49785">
    <property type="entry name" value="Galactose-binding domain-like"/>
    <property type="match status" value="3"/>
</dbReference>
<dbReference type="Pfam" id="PF00041">
    <property type="entry name" value="fn3"/>
    <property type="match status" value="2"/>
</dbReference>
<dbReference type="InterPro" id="IPR001087">
    <property type="entry name" value="GDSL"/>
</dbReference>
<proteinExistence type="predicted"/>
<feature type="domain" description="Fibronectin type-III" evidence="1">
    <location>
        <begin position="281"/>
        <end position="370"/>
    </location>
</feature>
<evidence type="ECO:0000259" key="1">
    <source>
        <dbReference type="PROSITE" id="PS50853"/>
    </source>
</evidence>
<dbReference type="InterPro" id="IPR036116">
    <property type="entry name" value="FN3_sf"/>
</dbReference>
<protein>
    <submittedName>
        <fullName evidence="2">Fibronectin type 3 domain-containing protein</fullName>
    </submittedName>
</protein>
<dbReference type="CDD" id="cd10318">
    <property type="entry name" value="RGL11"/>
    <property type="match status" value="1"/>
</dbReference>
<keyword evidence="3" id="KW-1185">Reference proteome</keyword>
<dbReference type="SUPFAM" id="SSF49265">
    <property type="entry name" value="Fibronectin type III"/>
    <property type="match status" value="3"/>
</dbReference>
<evidence type="ECO:0000313" key="3">
    <source>
        <dbReference type="Proteomes" id="UP000252415"/>
    </source>
</evidence>
<dbReference type="InterPro" id="IPR013783">
    <property type="entry name" value="Ig-like_fold"/>
</dbReference>
<dbReference type="GO" id="GO:0004568">
    <property type="term" value="F:chitinase activity"/>
    <property type="evidence" value="ECO:0007669"/>
    <property type="project" value="InterPro"/>
</dbReference>
<dbReference type="CDD" id="cd01821">
    <property type="entry name" value="Rhamnogalacturan_acetylesterase_like"/>
    <property type="match status" value="1"/>
</dbReference>
<dbReference type="PROSITE" id="PS50853">
    <property type="entry name" value="FN3"/>
    <property type="match status" value="4"/>
</dbReference>
<dbReference type="Pfam" id="PF21254">
    <property type="entry name" value="AGA-YXIM_GBD"/>
    <property type="match status" value="3"/>
</dbReference>
<accession>A0A368VLG6</accession>
<reference evidence="2 3" key="1">
    <citation type="submission" date="2018-07" db="EMBL/GenBank/DDBJ databases">
        <title>Genomic Encyclopedia of Type Strains, Phase III (KMG-III): the genomes of soil and plant-associated and newly described type strains.</title>
        <authorList>
            <person name="Whitman W."/>
        </authorList>
    </citation>
    <scope>NUCLEOTIDE SEQUENCE [LARGE SCALE GENOMIC DNA]</scope>
    <source>
        <strain evidence="2 3">CECT 7506</strain>
    </source>
</reference>
<dbReference type="Pfam" id="PF18370">
    <property type="entry name" value="RGI_lyase"/>
    <property type="match status" value="1"/>
</dbReference>
<dbReference type="InterPro" id="IPR036514">
    <property type="entry name" value="SGNH_hydro_sf"/>
</dbReference>
<dbReference type="RefSeq" id="WP_114383813.1">
    <property type="nucleotide sequence ID" value="NZ_QPJD01000023.1"/>
</dbReference>